<dbReference type="PATRIC" id="fig|1453496.5.peg.504"/>
<evidence type="ECO:0000256" key="1">
    <source>
        <dbReference type="ARBA" id="ARBA00012524"/>
    </source>
</evidence>
<dbReference type="NCBIfam" id="NF002383">
    <property type="entry name" value="PRK01392.1"/>
    <property type="match status" value="1"/>
</dbReference>
<evidence type="ECO:0000313" key="7">
    <source>
        <dbReference type="Proteomes" id="UP000029986"/>
    </source>
</evidence>
<dbReference type="GO" id="GO:0051191">
    <property type="term" value="P:prosthetic group biosynthetic process"/>
    <property type="evidence" value="ECO:0007669"/>
    <property type="project" value="InterPro"/>
</dbReference>
<dbReference type="RefSeq" id="WP_025802430.1">
    <property type="nucleotide sequence ID" value="NZ_CP009706.1"/>
</dbReference>
<organism evidence="6 7">
    <name type="scientific">Hafnia alvei FB1</name>
    <dbReference type="NCBI Taxonomy" id="1453496"/>
    <lineage>
        <taxon>Bacteria</taxon>
        <taxon>Pseudomonadati</taxon>
        <taxon>Pseudomonadota</taxon>
        <taxon>Gammaproteobacteria</taxon>
        <taxon>Enterobacterales</taxon>
        <taxon>Hafniaceae</taxon>
        <taxon>Hafnia</taxon>
    </lineage>
</organism>
<evidence type="ECO:0000313" key="6">
    <source>
        <dbReference type="EMBL" id="AIU71377.1"/>
    </source>
</evidence>
<comment type="catalytic activity">
    <reaction evidence="5">
        <text>apo-[citrate lyase ACP] + 2'-(5''-triphospho-alpha-D-ribosyl)-3'-dephospho-CoA = holo-[citrate lyase ACP] + diphosphate</text>
        <dbReference type="Rhea" id="RHEA:16333"/>
        <dbReference type="Rhea" id="RHEA-COMP:10157"/>
        <dbReference type="Rhea" id="RHEA-COMP:10158"/>
        <dbReference type="ChEBI" id="CHEBI:29999"/>
        <dbReference type="ChEBI" id="CHEBI:33019"/>
        <dbReference type="ChEBI" id="CHEBI:61378"/>
        <dbReference type="ChEBI" id="CHEBI:82683"/>
        <dbReference type="EC" id="2.7.7.61"/>
    </reaction>
</comment>
<evidence type="ECO:0000256" key="4">
    <source>
        <dbReference type="ARBA" id="ARBA00022695"/>
    </source>
</evidence>
<proteinExistence type="predicted"/>
<evidence type="ECO:0000256" key="3">
    <source>
        <dbReference type="ARBA" id="ARBA00022679"/>
    </source>
</evidence>
<sequence>MFYLLPTLATSHTVTLPELLFSRECRQSRQAEWLARHTSTLISFTVVAPGPIKDSVMTRKIFNHGLKALCQRVEQLGWELKEQASFALATGPEGLLVIDAPARVVKEAMIALEQEHVLGRLWDIDVLNPLGKILSRRDFLLPSRTCLLCQREAAVCARERAHAIPDLITRMEALLHDADNAAAV</sequence>
<protein>
    <recommendedName>
        <fullName evidence="2">Apo-citrate lyase phosphoribosyl-dephospho-CoA transferase</fullName>
        <ecNumber evidence="1">2.7.7.61</ecNumber>
    </recommendedName>
</protein>
<dbReference type="AlphaFoldDB" id="A0A097QY61"/>
<dbReference type="Pfam" id="PF03802">
    <property type="entry name" value="CitX"/>
    <property type="match status" value="1"/>
</dbReference>
<dbReference type="InterPro" id="IPR005551">
    <property type="entry name" value="CitX"/>
</dbReference>
<evidence type="ECO:0000256" key="2">
    <source>
        <dbReference type="ARBA" id="ARBA00016314"/>
    </source>
</evidence>
<dbReference type="EC" id="2.7.7.61" evidence="1"/>
<dbReference type="EMBL" id="CP009706">
    <property type="protein sequence ID" value="AIU71377.1"/>
    <property type="molecule type" value="Genomic_DNA"/>
</dbReference>
<evidence type="ECO:0000256" key="5">
    <source>
        <dbReference type="ARBA" id="ARBA00048574"/>
    </source>
</evidence>
<dbReference type="HOGENOM" id="CLU_104529_1_1_6"/>
<keyword evidence="3" id="KW-0808">Transferase</keyword>
<dbReference type="OrthoDB" id="3196716at2"/>
<dbReference type="eggNOG" id="COG3697">
    <property type="taxonomic scope" value="Bacteria"/>
</dbReference>
<dbReference type="KEGG" id="hav:AT03_02585"/>
<dbReference type="Proteomes" id="UP000029986">
    <property type="component" value="Chromosome"/>
</dbReference>
<name>A0A097QY61_HAFAL</name>
<reference evidence="6 7" key="1">
    <citation type="journal article" date="2014" name="Gut Pathog.">
        <title>Gene clusters of Hafnia alvei strain FB1 important in survival and pathogenesis: a draft genome perspective.</title>
        <authorList>
            <person name="Tan J.Y."/>
            <person name="Yin W.F."/>
            <person name="Chan K.G."/>
        </authorList>
    </citation>
    <scope>NUCLEOTIDE SEQUENCE [LARGE SCALE GENOMIC DNA]</scope>
    <source>
        <strain evidence="6 7">FB1</strain>
    </source>
</reference>
<keyword evidence="7" id="KW-1185">Reference proteome</keyword>
<keyword evidence="4" id="KW-0548">Nucleotidyltransferase</keyword>
<accession>A0A097QY61</accession>
<dbReference type="GO" id="GO:0050519">
    <property type="term" value="F:holo-citrate lyase synthase activity"/>
    <property type="evidence" value="ECO:0007669"/>
    <property type="project" value="UniProtKB-EC"/>
</dbReference>
<gene>
    <name evidence="6" type="ORF">AT03_02585</name>
</gene>
<dbReference type="NCBIfam" id="TIGR03124">
    <property type="entry name" value="citrate_citX"/>
    <property type="match status" value="1"/>
</dbReference>